<feature type="chain" id="PRO_5005486864" evidence="1">
    <location>
        <begin position="24"/>
        <end position="439"/>
    </location>
</feature>
<dbReference type="Proteomes" id="UP000065807">
    <property type="component" value="Chromosome"/>
</dbReference>
<dbReference type="OrthoDB" id="7918484at2"/>
<reference evidence="3" key="2">
    <citation type="journal article" date="2016" name="Int. J. Syst. Evol. Microbiol.">
        <title>Complete genome sequence and cell structure of Limnochorda pilosa, a Gram-negative spore-former within the phylum Firmicutes.</title>
        <authorList>
            <person name="Watanabe M."/>
            <person name="Kojima H."/>
            <person name="Fukui M."/>
        </authorList>
    </citation>
    <scope>NUCLEOTIDE SEQUENCE [LARGE SCALE GENOMIC DNA]</scope>
    <source>
        <strain evidence="3">HC45</strain>
    </source>
</reference>
<dbReference type="InterPro" id="IPR006059">
    <property type="entry name" value="SBP"/>
</dbReference>
<gene>
    <name evidence="2" type="ORF">LIP_0346</name>
</gene>
<dbReference type="InterPro" id="IPR050490">
    <property type="entry name" value="Bact_solute-bd_prot1"/>
</dbReference>
<reference evidence="3" key="1">
    <citation type="submission" date="2015-07" db="EMBL/GenBank/DDBJ databases">
        <title>Complete genome sequence and phylogenetic analysis of Limnochorda pilosa.</title>
        <authorList>
            <person name="Watanabe M."/>
            <person name="Kojima H."/>
            <person name="Fukui M."/>
        </authorList>
    </citation>
    <scope>NUCLEOTIDE SEQUENCE [LARGE SCALE GENOMIC DNA]</scope>
    <source>
        <strain evidence="3">HC45</strain>
    </source>
</reference>
<dbReference type="Pfam" id="PF01547">
    <property type="entry name" value="SBP_bac_1"/>
    <property type="match status" value="1"/>
</dbReference>
<dbReference type="PANTHER" id="PTHR43649:SF12">
    <property type="entry name" value="DIACETYLCHITOBIOSE BINDING PROTEIN DASA"/>
    <property type="match status" value="1"/>
</dbReference>
<proteinExistence type="predicted"/>
<feature type="signal peptide" evidence="1">
    <location>
        <begin position="1"/>
        <end position="23"/>
    </location>
</feature>
<dbReference type="KEGG" id="lpil:LIP_0346"/>
<sequence>MGVAGLALLAVLVAVQWAGGALAQDQQGGEPIVLTVLNYLDATSPGAEREVEEVWNAFERNNPGIKIVREDLFLEPFHQKTEAYAAAGRLPDVIYMWPGGRSSTLHTQRLVKDLTPFVDPMRDEFSEAALVPQAGGYLAELPIALTATHVLYVNKELLDSLGLQIPTTYEELEEMVPALKAAGKDVVLMGAQDDWVVQSTLFSMIVGRLVGDGTMDEIIAGRAEFTDEPFVKALRFYASLFEDGVLSRRIFQTAYNEVNPLFASGKAPFLIDGDWKVGNFLTDPTTGEALIPPEEQENFVMTVFPAIPGELNHNTTSSVPGVGFGINAAIPEGSRKEEAAWRLVGWLTSAEAQRIRLETGAAFPSRKGVTSDRLEPLAQERSRFYGRVGGTYVLDNVLDSKVYGPLNVGLQEIGLGLSTPEAVAASVQRAYDAWKAAQQ</sequence>
<keyword evidence="1" id="KW-0732">Signal</keyword>
<evidence type="ECO:0000256" key="1">
    <source>
        <dbReference type="SAM" id="SignalP"/>
    </source>
</evidence>
<accession>A0A0K2SGH6</accession>
<evidence type="ECO:0000313" key="2">
    <source>
        <dbReference type="EMBL" id="BAS26203.1"/>
    </source>
</evidence>
<dbReference type="PANTHER" id="PTHR43649">
    <property type="entry name" value="ARABINOSE-BINDING PROTEIN-RELATED"/>
    <property type="match status" value="1"/>
</dbReference>
<dbReference type="EMBL" id="AP014924">
    <property type="protein sequence ID" value="BAS26203.1"/>
    <property type="molecule type" value="Genomic_DNA"/>
</dbReference>
<dbReference type="STRING" id="1555112.LIP_0346"/>
<dbReference type="AlphaFoldDB" id="A0A0K2SGH6"/>
<dbReference type="SUPFAM" id="SSF53850">
    <property type="entry name" value="Periplasmic binding protein-like II"/>
    <property type="match status" value="1"/>
</dbReference>
<dbReference type="Gene3D" id="3.40.190.10">
    <property type="entry name" value="Periplasmic binding protein-like II"/>
    <property type="match status" value="2"/>
</dbReference>
<organism evidence="2 3">
    <name type="scientific">Limnochorda pilosa</name>
    <dbReference type="NCBI Taxonomy" id="1555112"/>
    <lineage>
        <taxon>Bacteria</taxon>
        <taxon>Bacillati</taxon>
        <taxon>Bacillota</taxon>
        <taxon>Limnochordia</taxon>
        <taxon>Limnochordales</taxon>
        <taxon>Limnochordaceae</taxon>
        <taxon>Limnochorda</taxon>
    </lineage>
</organism>
<keyword evidence="3" id="KW-1185">Reference proteome</keyword>
<evidence type="ECO:0000313" key="3">
    <source>
        <dbReference type="Proteomes" id="UP000065807"/>
    </source>
</evidence>
<protein>
    <submittedName>
        <fullName evidence="2">ABC transporter substrate-binding protein</fullName>
    </submittedName>
</protein>
<name>A0A0K2SGH6_LIMPI</name>